<gene>
    <name evidence="8" type="ORF">HNQ88_004367</name>
</gene>
<dbReference type="PRINTS" id="PR00411">
    <property type="entry name" value="PNDRDTASEI"/>
</dbReference>
<evidence type="ECO:0000256" key="5">
    <source>
        <dbReference type="ARBA" id="ARBA00023002"/>
    </source>
</evidence>
<evidence type="ECO:0000313" key="8">
    <source>
        <dbReference type="EMBL" id="MDR6241289.1"/>
    </source>
</evidence>
<sequence length="550" mass="61001">MKIIIIGSVAAGTSVAAKARRNQENVEITIYEKDSDISYSGCGLPYYIGEDYIKRDNLTPRTPSWFKKRFNIDINTQHEVIDINPSTQTLTIRNLATGDLFQDKYDKLVLATGATPFIPPIKNLNQKHVFSLRNVHQADSILNFISNHAPKHAAIIGSGYIGLEMAENLQNRGLKVSIIEMEALPMPALDPDVSVHILKELKNKKIEFYGNETADSILHFNENKFVELKSGKQIKADLVIVSTGVKPQTELAKNINLQTSVHGAIRVNEHMQTSIDNIYAVGDCAVAYSRIDFEPVWVPLGSTANKMGRICGDHITGGSLKFEGILGTGIFKVFDLSVATTGFTEEEARNKGYNIAVHHNFKPNQTEYFASSSEMMIKMIADKDTGKILGAQIIGKNGVDKRIDVIATAITFGATAEQLFHLDLAYAPPFSTTKDPVHYSGMVLNNAVKNSNPIITPYELLKNRQDYQVVDVRSSKQYNDGHIEGAINIPLPELREKYNQIEKHAKVVVHCNKGVTGNAAQNLLQNLGFRQVFNLSGGYKNYKLYLMAKS</sequence>
<dbReference type="InterPro" id="IPR001763">
    <property type="entry name" value="Rhodanese-like_dom"/>
</dbReference>
<name>A0AAE3XSM8_9BACT</name>
<organism evidence="8 9">
    <name type="scientific">Aureibacter tunicatorum</name>
    <dbReference type="NCBI Taxonomy" id="866807"/>
    <lineage>
        <taxon>Bacteria</taxon>
        <taxon>Pseudomonadati</taxon>
        <taxon>Bacteroidota</taxon>
        <taxon>Cytophagia</taxon>
        <taxon>Cytophagales</taxon>
        <taxon>Persicobacteraceae</taxon>
        <taxon>Aureibacter</taxon>
    </lineage>
</organism>
<dbReference type="Pfam" id="PF02852">
    <property type="entry name" value="Pyr_redox_dim"/>
    <property type="match status" value="1"/>
</dbReference>
<dbReference type="InterPro" id="IPR036873">
    <property type="entry name" value="Rhodanese-like_dom_sf"/>
</dbReference>
<feature type="domain" description="Rhodanese" evidence="7">
    <location>
        <begin position="463"/>
        <end position="548"/>
    </location>
</feature>
<protein>
    <submittedName>
        <fullName evidence="8">NADPH-dependent 2,4-dienoyl-CoA reductase/sulfur reductase-like enzyme/rhodanese-related sulfurtransferase</fullName>
    </submittedName>
</protein>
<dbReference type="Pfam" id="PF07992">
    <property type="entry name" value="Pyr_redox_2"/>
    <property type="match status" value="1"/>
</dbReference>
<dbReference type="SUPFAM" id="SSF52821">
    <property type="entry name" value="Rhodanese/Cell cycle control phosphatase"/>
    <property type="match status" value="1"/>
</dbReference>
<dbReference type="AlphaFoldDB" id="A0AAE3XSM8"/>
<accession>A0AAE3XSM8</accession>
<evidence type="ECO:0000256" key="6">
    <source>
        <dbReference type="ARBA" id="ARBA00023284"/>
    </source>
</evidence>
<dbReference type="SMART" id="SM00450">
    <property type="entry name" value="RHOD"/>
    <property type="match status" value="1"/>
</dbReference>
<dbReference type="SUPFAM" id="SSF51905">
    <property type="entry name" value="FAD/NAD(P)-binding domain"/>
    <property type="match status" value="1"/>
</dbReference>
<keyword evidence="4" id="KW-0274">FAD</keyword>
<evidence type="ECO:0000256" key="2">
    <source>
        <dbReference type="ARBA" id="ARBA00009130"/>
    </source>
</evidence>
<dbReference type="Gene3D" id="3.50.50.60">
    <property type="entry name" value="FAD/NAD(P)-binding domain"/>
    <property type="match status" value="2"/>
</dbReference>
<reference evidence="8" key="1">
    <citation type="submission" date="2023-07" db="EMBL/GenBank/DDBJ databases">
        <title>Genomic Encyclopedia of Type Strains, Phase IV (KMG-IV): sequencing the most valuable type-strain genomes for metagenomic binning, comparative biology and taxonomic classification.</title>
        <authorList>
            <person name="Goeker M."/>
        </authorList>
    </citation>
    <scope>NUCLEOTIDE SEQUENCE</scope>
    <source>
        <strain evidence="8">DSM 26174</strain>
    </source>
</reference>
<dbReference type="Gene3D" id="3.40.250.10">
    <property type="entry name" value="Rhodanese-like domain"/>
    <property type="match status" value="1"/>
</dbReference>
<keyword evidence="6" id="KW-0676">Redox-active center</keyword>
<dbReference type="PANTHER" id="PTHR43429">
    <property type="entry name" value="PYRIDINE NUCLEOTIDE-DISULFIDE OXIDOREDUCTASE DOMAIN-CONTAINING"/>
    <property type="match status" value="1"/>
</dbReference>
<keyword evidence="3" id="KW-0285">Flavoprotein</keyword>
<dbReference type="GO" id="GO:0016491">
    <property type="term" value="F:oxidoreductase activity"/>
    <property type="evidence" value="ECO:0007669"/>
    <property type="project" value="UniProtKB-KW"/>
</dbReference>
<evidence type="ECO:0000256" key="4">
    <source>
        <dbReference type="ARBA" id="ARBA00022827"/>
    </source>
</evidence>
<dbReference type="SUPFAM" id="SSF55424">
    <property type="entry name" value="FAD/NAD-linked reductases, dimerisation (C-terminal) domain"/>
    <property type="match status" value="1"/>
</dbReference>
<evidence type="ECO:0000259" key="7">
    <source>
        <dbReference type="PROSITE" id="PS50206"/>
    </source>
</evidence>
<dbReference type="InterPro" id="IPR004099">
    <property type="entry name" value="Pyr_nucl-diS_OxRdtase_dimer"/>
</dbReference>
<evidence type="ECO:0000256" key="3">
    <source>
        <dbReference type="ARBA" id="ARBA00022630"/>
    </source>
</evidence>
<dbReference type="PROSITE" id="PS50206">
    <property type="entry name" value="RHODANESE_3"/>
    <property type="match status" value="1"/>
</dbReference>
<evidence type="ECO:0000256" key="1">
    <source>
        <dbReference type="ARBA" id="ARBA00001974"/>
    </source>
</evidence>
<comment type="similarity">
    <text evidence="2">Belongs to the class-III pyridine nucleotide-disulfide oxidoreductase family.</text>
</comment>
<dbReference type="RefSeq" id="WP_309941923.1">
    <property type="nucleotide sequence ID" value="NZ_AP025305.1"/>
</dbReference>
<dbReference type="InterPro" id="IPR016156">
    <property type="entry name" value="FAD/NAD-linked_Rdtase_dimer_sf"/>
</dbReference>
<keyword evidence="9" id="KW-1185">Reference proteome</keyword>
<dbReference type="PANTHER" id="PTHR43429:SF1">
    <property type="entry name" value="NAD(P)H SULFUR OXIDOREDUCTASE (COA-DEPENDENT)"/>
    <property type="match status" value="1"/>
</dbReference>
<dbReference type="Pfam" id="PF00581">
    <property type="entry name" value="Rhodanese"/>
    <property type="match status" value="1"/>
</dbReference>
<dbReference type="EMBL" id="JAVDQD010000007">
    <property type="protein sequence ID" value="MDR6241289.1"/>
    <property type="molecule type" value="Genomic_DNA"/>
</dbReference>
<comment type="caution">
    <text evidence="8">The sequence shown here is derived from an EMBL/GenBank/DDBJ whole genome shotgun (WGS) entry which is preliminary data.</text>
</comment>
<comment type="cofactor">
    <cofactor evidence="1">
        <name>FAD</name>
        <dbReference type="ChEBI" id="CHEBI:57692"/>
    </cofactor>
</comment>
<dbReference type="PRINTS" id="PR00368">
    <property type="entry name" value="FADPNR"/>
</dbReference>
<dbReference type="InterPro" id="IPR050260">
    <property type="entry name" value="FAD-bd_OxRdtase"/>
</dbReference>
<dbReference type="InterPro" id="IPR036188">
    <property type="entry name" value="FAD/NAD-bd_sf"/>
</dbReference>
<keyword evidence="5" id="KW-0560">Oxidoreductase</keyword>
<dbReference type="Proteomes" id="UP001185092">
    <property type="component" value="Unassembled WGS sequence"/>
</dbReference>
<proteinExistence type="inferred from homology"/>
<dbReference type="InterPro" id="IPR023753">
    <property type="entry name" value="FAD/NAD-binding_dom"/>
</dbReference>
<evidence type="ECO:0000313" key="9">
    <source>
        <dbReference type="Proteomes" id="UP001185092"/>
    </source>
</evidence>